<protein>
    <submittedName>
        <fullName evidence="1">Uncharacterized protein</fullName>
    </submittedName>
</protein>
<dbReference type="Proteomes" id="UP000295285">
    <property type="component" value="Unassembled WGS sequence"/>
</dbReference>
<evidence type="ECO:0000313" key="2">
    <source>
        <dbReference type="Proteomes" id="UP000295285"/>
    </source>
</evidence>
<gene>
    <name evidence="1" type="ORF">EC910_1493</name>
</gene>
<name>A0A4R4AW94_BACTU</name>
<accession>A0A4R4AW94</accession>
<evidence type="ECO:0000313" key="1">
    <source>
        <dbReference type="EMBL" id="TCW43592.1"/>
    </source>
</evidence>
<sequence length="40" mass="4780">MTLLIFKLHKNHSIKCSSSLVENLRKEEKDYVKARQFRTS</sequence>
<proteinExistence type="predicted"/>
<reference evidence="1 2" key="1">
    <citation type="submission" date="2019-03" db="EMBL/GenBank/DDBJ databases">
        <title>Above-ground endophytic microbial communities from plants in different locations in the United States.</title>
        <authorList>
            <person name="Frank C."/>
        </authorList>
    </citation>
    <scope>NUCLEOTIDE SEQUENCE [LARGE SCALE GENOMIC DNA]</scope>
    <source>
        <strain evidence="1 2">LP_2_YM</strain>
    </source>
</reference>
<dbReference type="EMBL" id="SMDG01000049">
    <property type="protein sequence ID" value="TCW43592.1"/>
    <property type="molecule type" value="Genomic_DNA"/>
</dbReference>
<comment type="caution">
    <text evidence="1">The sequence shown here is derived from an EMBL/GenBank/DDBJ whole genome shotgun (WGS) entry which is preliminary data.</text>
</comment>
<dbReference type="AlphaFoldDB" id="A0A4R4AW94"/>
<organism evidence="1 2">
    <name type="scientific">Bacillus thuringiensis</name>
    <dbReference type="NCBI Taxonomy" id="1428"/>
    <lineage>
        <taxon>Bacteria</taxon>
        <taxon>Bacillati</taxon>
        <taxon>Bacillota</taxon>
        <taxon>Bacilli</taxon>
        <taxon>Bacillales</taxon>
        <taxon>Bacillaceae</taxon>
        <taxon>Bacillus</taxon>
        <taxon>Bacillus cereus group</taxon>
    </lineage>
</organism>